<name>A0A7S4KY35_9EUKA</name>
<reference evidence="2" key="1">
    <citation type="submission" date="2021-01" db="EMBL/GenBank/DDBJ databases">
        <authorList>
            <person name="Corre E."/>
            <person name="Pelletier E."/>
            <person name="Niang G."/>
            <person name="Scheremetjew M."/>
            <person name="Finn R."/>
            <person name="Kale V."/>
            <person name="Holt S."/>
            <person name="Cochrane G."/>
            <person name="Meng A."/>
            <person name="Brown T."/>
            <person name="Cohen L."/>
        </authorList>
    </citation>
    <scope>NUCLEOTIDE SEQUENCE</scope>
    <source>
        <strain evidence="2">SoJaBio B1-5/56/2</strain>
    </source>
</reference>
<accession>A0A7S4KY35</accession>
<proteinExistence type="predicted"/>
<evidence type="ECO:0000256" key="1">
    <source>
        <dbReference type="SAM" id="MobiDB-lite"/>
    </source>
</evidence>
<sequence>MDGGRVCHACTAKLGDSDRFCPGCGMPQDPKKGRAESGLNANKFKPSPSAAPAPAPAAGNNNVVGKYEYHKPGSGGDKSIKYLTLNANGTAIFYEKGETSMESFEINGRGSWRIEGEGSGETVMISFPEIKKDNKLKRQVLVPGMGASHVTVDDGLDIPVATLVNAPGHGVHKWRKSN</sequence>
<protein>
    <recommendedName>
        <fullName evidence="3">Zinc-ribbon domain-containing protein</fullName>
    </recommendedName>
</protein>
<gene>
    <name evidence="2" type="ORF">NAES01612_LOCUS12906</name>
</gene>
<dbReference type="AlphaFoldDB" id="A0A7S4KY35"/>
<organism evidence="2">
    <name type="scientific">Paramoeba aestuarina</name>
    <dbReference type="NCBI Taxonomy" id="180227"/>
    <lineage>
        <taxon>Eukaryota</taxon>
        <taxon>Amoebozoa</taxon>
        <taxon>Discosea</taxon>
        <taxon>Flabellinia</taxon>
        <taxon>Dactylopodida</taxon>
        <taxon>Paramoebidae</taxon>
        <taxon>Paramoeba</taxon>
    </lineage>
</organism>
<feature type="region of interest" description="Disordered" evidence="1">
    <location>
        <begin position="25"/>
        <end position="58"/>
    </location>
</feature>
<evidence type="ECO:0000313" key="2">
    <source>
        <dbReference type="EMBL" id="CAE2308838.1"/>
    </source>
</evidence>
<evidence type="ECO:0008006" key="3">
    <source>
        <dbReference type="Google" id="ProtNLM"/>
    </source>
</evidence>
<dbReference type="EMBL" id="HBKR01019727">
    <property type="protein sequence ID" value="CAE2308838.1"/>
    <property type="molecule type" value="Transcribed_RNA"/>
</dbReference>